<dbReference type="GO" id="GO:0005783">
    <property type="term" value="C:endoplasmic reticulum"/>
    <property type="evidence" value="ECO:0007669"/>
    <property type="project" value="TreeGrafter"/>
</dbReference>
<evidence type="ECO:0000259" key="11">
    <source>
        <dbReference type="Pfam" id="PF01529"/>
    </source>
</evidence>
<comment type="subcellular location">
    <subcellularLocation>
        <location evidence="1">Membrane</location>
        <topology evidence="1">Multi-pass membrane protein</topology>
    </subcellularLocation>
</comment>
<keyword evidence="3 10" id="KW-0812">Transmembrane</keyword>
<dbReference type="InterPro" id="IPR001594">
    <property type="entry name" value="Palmitoyltrfase_DHHC"/>
</dbReference>
<keyword evidence="7" id="KW-0449">Lipoprotein</keyword>
<dbReference type="AlphaFoldDB" id="A0A1R0H8W6"/>
<keyword evidence="8 10" id="KW-0012">Acyltransferase</keyword>
<evidence type="ECO:0000256" key="4">
    <source>
        <dbReference type="ARBA" id="ARBA00022989"/>
    </source>
</evidence>
<gene>
    <name evidence="12" type="ORF">AYI68_g275</name>
</gene>
<dbReference type="Pfam" id="PF01529">
    <property type="entry name" value="DHHC"/>
    <property type="match status" value="1"/>
</dbReference>
<evidence type="ECO:0000256" key="10">
    <source>
        <dbReference type="RuleBase" id="RU079119"/>
    </source>
</evidence>
<keyword evidence="2 10" id="KW-0808">Transferase</keyword>
<accession>A0A1R0H8W6</accession>
<dbReference type="GO" id="GO:0006612">
    <property type="term" value="P:protein targeting to membrane"/>
    <property type="evidence" value="ECO:0007669"/>
    <property type="project" value="TreeGrafter"/>
</dbReference>
<dbReference type="GO" id="GO:0019706">
    <property type="term" value="F:protein-cysteine S-palmitoyltransferase activity"/>
    <property type="evidence" value="ECO:0007669"/>
    <property type="project" value="UniProtKB-EC"/>
</dbReference>
<evidence type="ECO:0000256" key="6">
    <source>
        <dbReference type="ARBA" id="ARBA00023139"/>
    </source>
</evidence>
<dbReference type="GO" id="GO:0016020">
    <property type="term" value="C:membrane"/>
    <property type="evidence" value="ECO:0007669"/>
    <property type="project" value="UniProtKB-SubCell"/>
</dbReference>
<reference evidence="12 13" key="1">
    <citation type="journal article" date="2016" name="Mol. Biol. Evol.">
        <title>Genome-Wide Survey of Gut Fungi (Harpellales) Reveals the First Horizontally Transferred Ubiquitin Gene from a Mosquito Host.</title>
        <authorList>
            <person name="Wang Y."/>
            <person name="White M.M."/>
            <person name="Kvist S."/>
            <person name="Moncalvo J.M."/>
        </authorList>
    </citation>
    <scope>NUCLEOTIDE SEQUENCE [LARGE SCALE GENOMIC DNA]</scope>
    <source>
        <strain evidence="12 13">ALG-7-W6</strain>
    </source>
</reference>
<evidence type="ECO:0000256" key="5">
    <source>
        <dbReference type="ARBA" id="ARBA00023136"/>
    </source>
</evidence>
<feature type="transmembrane region" description="Helical" evidence="10">
    <location>
        <begin position="79"/>
        <end position="99"/>
    </location>
</feature>
<dbReference type="Proteomes" id="UP000187455">
    <property type="component" value="Unassembled WGS sequence"/>
</dbReference>
<dbReference type="OrthoDB" id="9909019at2759"/>
<proteinExistence type="inferred from homology"/>
<dbReference type="EMBL" id="LSSL01000083">
    <property type="protein sequence ID" value="OLY85528.1"/>
    <property type="molecule type" value="Genomic_DNA"/>
</dbReference>
<sequence>MASKSDPGYVTKDNFQFFCENVEWDGVYYQKKVCYTCKTLKPPRSKHCSACDKCIAIYDHHCVWINSCVGVHLGINPGLVLLGAILIFLTPSVIFFIIYQFSLIFRGTTTNELNKAKKWRSQIKRKILYRLKPINGKCTDNNKGPESDGKLKTFEKSDDFKADVWEPANISDIKNPYTELSFRKVLMYF</sequence>
<evidence type="ECO:0000313" key="13">
    <source>
        <dbReference type="Proteomes" id="UP000187455"/>
    </source>
</evidence>
<comment type="domain">
    <text evidence="10">The DHHC domain is required for palmitoyltransferase activity.</text>
</comment>
<feature type="domain" description="Palmitoyltransferase DHHC" evidence="11">
    <location>
        <begin position="29"/>
        <end position="71"/>
    </location>
</feature>
<keyword evidence="5 10" id="KW-0472">Membrane</keyword>
<evidence type="ECO:0000256" key="9">
    <source>
        <dbReference type="ARBA" id="ARBA00048048"/>
    </source>
</evidence>
<dbReference type="GO" id="GO:0005794">
    <property type="term" value="C:Golgi apparatus"/>
    <property type="evidence" value="ECO:0007669"/>
    <property type="project" value="TreeGrafter"/>
</dbReference>
<dbReference type="InterPro" id="IPR039859">
    <property type="entry name" value="PFA4/ZDH16/20/ERF2-like"/>
</dbReference>
<protein>
    <recommendedName>
        <fullName evidence="10">Palmitoyltransferase</fullName>
        <ecNumber evidence="10">2.3.1.225</ecNumber>
    </recommendedName>
</protein>
<comment type="caution">
    <text evidence="12">The sequence shown here is derived from an EMBL/GenBank/DDBJ whole genome shotgun (WGS) entry which is preliminary data.</text>
</comment>
<evidence type="ECO:0000256" key="7">
    <source>
        <dbReference type="ARBA" id="ARBA00023288"/>
    </source>
</evidence>
<keyword evidence="6" id="KW-0564">Palmitate</keyword>
<name>A0A1R0H8W6_9FUNG</name>
<keyword evidence="4 10" id="KW-1133">Transmembrane helix</keyword>
<dbReference type="EC" id="2.3.1.225" evidence="10"/>
<comment type="caution">
    <text evidence="10">Lacks conserved residue(s) required for the propagation of feature annotation.</text>
</comment>
<comment type="similarity">
    <text evidence="10">Belongs to the DHHC palmitoyltransferase family.</text>
</comment>
<comment type="catalytic activity">
    <reaction evidence="9 10">
        <text>L-cysteinyl-[protein] + hexadecanoyl-CoA = S-hexadecanoyl-L-cysteinyl-[protein] + CoA</text>
        <dbReference type="Rhea" id="RHEA:36683"/>
        <dbReference type="Rhea" id="RHEA-COMP:10131"/>
        <dbReference type="Rhea" id="RHEA-COMP:11032"/>
        <dbReference type="ChEBI" id="CHEBI:29950"/>
        <dbReference type="ChEBI" id="CHEBI:57287"/>
        <dbReference type="ChEBI" id="CHEBI:57379"/>
        <dbReference type="ChEBI" id="CHEBI:74151"/>
        <dbReference type="EC" id="2.3.1.225"/>
    </reaction>
</comment>
<evidence type="ECO:0000256" key="3">
    <source>
        <dbReference type="ARBA" id="ARBA00022692"/>
    </source>
</evidence>
<dbReference type="PROSITE" id="PS50216">
    <property type="entry name" value="DHHC"/>
    <property type="match status" value="1"/>
</dbReference>
<evidence type="ECO:0000256" key="1">
    <source>
        <dbReference type="ARBA" id="ARBA00004141"/>
    </source>
</evidence>
<evidence type="ECO:0000256" key="8">
    <source>
        <dbReference type="ARBA" id="ARBA00023315"/>
    </source>
</evidence>
<organism evidence="12 13">
    <name type="scientific">Smittium mucronatum</name>
    <dbReference type="NCBI Taxonomy" id="133383"/>
    <lineage>
        <taxon>Eukaryota</taxon>
        <taxon>Fungi</taxon>
        <taxon>Fungi incertae sedis</taxon>
        <taxon>Zoopagomycota</taxon>
        <taxon>Kickxellomycotina</taxon>
        <taxon>Harpellomycetes</taxon>
        <taxon>Harpellales</taxon>
        <taxon>Legeriomycetaceae</taxon>
        <taxon>Smittium</taxon>
    </lineage>
</organism>
<keyword evidence="13" id="KW-1185">Reference proteome</keyword>
<evidence type="ECO:0000256" key="2">
    <source>
        <dbReference type="ARBA" id="ARBA00022679"/>
    </source>
</evidence>
<dbReference type="PANTHER" id="PTHR22883">
    <property type="entry name" value="ZINC FINGER DHHC DOMAIN CONTAINING PROTEIN"/>
    <property type="match status" value="1"/>
</dbReference>
<evidence type="ECO:0000313" key="12">
    <source>
        <dbReference type="EMBL" id="OLY85528.1"/>
    </source>
</evidence>